<dbReference type="EMBL" id="JBBPCO010000009">
    <property type="protein sequence ID" value="MEK8090049.1"/>
    <property type="molecule type" value="Genomic_DNA"/>
</dbReference>
<gene>
    <name evidence="2" type="ORF">WOB96_09740</name>
</gene>
<evidence type="ECO:0000256" key="1">
    <source>
        <dbReference type="SAM" id="Phobius"/>
    </source>
</evidence>
<evidence type="ECO:0000313" key="2">
    <source>
        <dbReference type="EMBL" id="MEK8090049.1"/>
    </source>
</evidence>
<keyword evidence="1" id="KW-1133">Transmembrane helix</keyword>
<dbReference type="Pfam" id="PF03929">
    <property type="entry name" value="PepSY_TM"/>
    <property type="match status" value="1"/>
</dbReference>
<dbReference type="InterPro" id="IPR005625">
    <property type="entry name" value="PepSY-ass_TM"/>
</dbReference>
<evidence type="ECO:0000313" key="3">
    <source>
        <dbReference type="Proteomes" id="UP001446205"/>
    </source>
</evidence>
<feature type="transmembrane region" description="Helical" evidence="1">
    <location>
        <begin position="180"/>
        <end position="202"/>
    </location>
</feature>
<proteinExistence type="predicted"/>
<keyword evidence="3" id="KW-1185">Reference proteome</keyword>
<dbReference type="Proteomes" id="UP001446205">
    <property type="component" value="Unassembled WGS sequence"/>
</dbReference>
<dbReference type="RefSeq" id="WP_341371106.1">
    <property type="nucleotide sequence ID" value="NZ_JBBPCO010000009.1"/>
</dbReference>
<feature type="transmembrane region" description="Helical" evidence="1">
    <location>
        <begin position="138"/>
        <end position="159"/>
    </location>
</feature>
<feature type="transmembrane region" description="Helical" evidence="1">
    <location>
        <begin position="307"/>
        <end position="327"/>
    </location>
</feature>
<comment type="caution">
    <text evidence="2">The sequence shown here is derived from an EMBL/GenBank/DDBJ whole genome shotgun (WGS) entry which is preliminary data.</text>
</comment>
<sequence>MSKRQFWVKTHIYIGTLLIVPLLVIALTGILLGFYDQLRYGQAPYRLGQPAAQTLAPSQLAARVQAAYPDARLEILYLPTAPERAARAKLAGEGGSRMAFLDPATGQTLALKPAGQEDWLDFLYHLHRGKPLGLTGQIIASATGAFILLLWLVGLWLWWPRRGRPRPWGDRDARTKAISLHRWLGLWAGGLFASLAVVGALLNFAGPLIDRFDPAPKVAVGNGTSAAYPLNSLVAIARHGYPQAALERIYFAKNTDAVMRFRFRDGGWVFLDGITGEVLKRKTPTSHWTNLLFPLHSGRIFGSFGPMFMSFLALALLTMSLSGLYYWRARS</sequence>
<accession>A0ABU9D955</accession>
<keyword evidence="1" id="KW-0472">Membrane</keyword>
<organism evidence="2 3">
    <name type="scientific">Thermithiobacillus plumbiphilus</name>
    <dbReference type="NCBI Taxonomy" id="1729899"/>
    <lineage>
        <taxon>Bacteria</taxon>
        <taxon>Pseudomonadati</taxon>
        <taxon>Pseudomonadota</taxon>
        <taxon>Acidithiobacillia</taxon>
        <taxon>Acidithiobacillales</taxon>
        <taxon>Thermithiobacillaceae</taxon>
        <taxon>Thermithiobacillus</taxon>
    </lineage>
</organism>
<protein>
    <submittedName>
        <fullName evidence="2">PepSY-associated TM helix domain-containing protein</fullName>
    </submittedName>
</protein>
<feature type="transmembrane region" description="Helical" evidence="1">
    <location>
        <begin position="12"/>
        <end position="35"/>
    </location>
</feature>
<keyword evidence="1" id="KW-0812">Transmembrane</keyword>
<reference evidence="2 3" key="1">
    <citation type="submission" date="2024-04" db="EMBL/GenBank/DDBJ databases">
        <authorList>
            <person name="Abashina T."/>
            <person name="Shaikin A."/>
        </authorList>
    </citation>
    <scope>NUCLEOTIDE SEQUENCE [LARGE SCALE GENOMIC DNA]</scope>
    <source>
        <strain evidence="2 3">AAFK</strain>
    </source>
</reference>
<dbReference type="PANTHER" id="PTHR34219">
    <property type="entry name" value="IRON-REGULATED INNER MEMBRANE PROTEIN-RELATED"/>
    <property type="match status" value="1"/>
</dbReference>
<name>A0ABU9D955_9PROT</name>